<organism evidence="4 5">
    <name type="scientific">Gordonia alkaliphila</name>
    <dbReference type="NCBI Taxonomy" id="1053547"/>
    <lineage>
        <taxon>Bacteria</taxon>
        <taxon>Bacillati</taxon>
        <taxon>Actinomycetota</taxon>
        <taxon>Actinomycetes</taxon>
        <taxon>Mycobacteriales</taxon>
        <taxon>Gordoniaceae</taxon>
        <taxon>Gordonia</taxon>
    </lineage>
</organism>
<protein>
    <submittedName>
        <fullName evidence="4">TetR/AcrR family transcriptional regulator</fullName>
    </submittedName>
</protein>
<dbReference type="SUPFAM" id="SSF48498">
    <property type="entry name" value="Tetracyclin repressor-like, C-terminal domain"/>
    <property type="match status" value="1"/>
</dbReference>
<dbReference type="Proteomes" id="UP001500822">
    <property type="component" value="Unassembled WGS sequence"/>
</dbReference>
<dbReference type="Pfam" id="PF00440">
    <property type="entry name" value="TetR_N"/>
    <property type="match status" value="1"/>
</dbReference>
<feature type="domain" description="HTH tetR-type" evidence="3">
    <location>
        <begin position="52"/>
        <end position="111"/>
    </location>
</feature>
<evidence type="ECO:0000259" key="3">
    <source>
        <dbReference type="PROSITE" id="PS50977"/>
    </source>
</evidence>
<dbReference type="InterPro" id="IPR009057">
    <property type="entry name" value="Homeodomain-like_sf"/>
</dbReference>
<dbReference type="EMBL" id="BAABIE010000004">
    <property type="protein sequence ID" value="GAA4745258.1"/>
    <property type="molecule type" value="Genomic_DNA"/>
</dbReference>
<dbReference type="PROSITE" id="PS50977">
    <property type="entry name" value="HTH_TETR_2"/>
    <property type="match status" value="1"/>
</dbReference>
<dbReference type="SUPFAM" id="SSF46689">
    <property type="entry name" value="Homeodomain-like"/>
    <property type="match status" value="1"/>
</dbReference>
<dbReference type="InterPro" id="IPR050109">
    <property type="entry name" value="HTH-type_TetR-like_transc_reg"/>
</dbReference>
<proteinExistence type="predicted"/>
<name>A0ABP8Z333_9ACTN</name>
<reference evidence="5" key="1">
    <citation type="journal article" date="2019" name="Int. J. Syst. Evol. Microbiol.">
        <title>The Global Catalogue of Microorganisms (GCM) 10K type strain sequencing project: providing services to taxonomists for standard genome sequencing and annotation.</title>
        <authorList>
            <consortium name="The Broad Institute Genomics Platform"/>
            <consortium name="The Broad Institute Genome Sequencing Center for Infectious Disease"/>
            <person name="Wu L."/>
            <person name="Ma J."/>
        </authorList>
    </citation>
    <scope>NUCLEOTIDE SEQUENCE [LARGE SCALE GENOMIC DNA]</scope>
    <source>
        <strain evidence="5">JCM 18077</strain>
    </source>
</reference>
<evidence type="ECO:0000256" key="2">
    <source>
        <dbReference type="PROSITE-ProRule" id="PRU00335"/>
    </source>
</evidence>
<accession>A0ABP8Z333</accession>
<gene>
    <name evidence="4" type="ORF">GCM10023217_12920</name>
</gene>
<keyword evidence="1 2" id="KW-0238">DNA-binding</keyword>
<dbReference type="Gene3D" id="1.10.357.10">
    <property type="entry name" value="Tetracycline Repressor, domain 2"/>
    <property type="match status" value="1"/>
</dbReference>
<dbReference type="PANTHER" id="PTHR30055">
    <property type="entry name" value="HTH-TYPE TRANSCRIPTIONAL REGULATOR RUTR"/>
    <property type="match status" value="1"/>
</dbReference>
<feature type="DNA-binding region" description="H-T-H motif" evidence="2">
    <location>
        <begin position="74"/>
        <end position="93"/>
    </location>
</feature>
<dbReference type="InterPro" id="IPR001647">
    <property type="entry name" value="HTH_TetR"/>
</dbReference>
<dbReference type="PANTHER" id="PTHR30055:SF160">
    <property type="entry name" value="TRANSCRIPTIONAL REGULATORY PROTEIN (PROBABLY ASNC-FAMILY)-RELATED"/>
    <property type="match status" value="1"/>
</dbReference>
<comment type="caution">
    <text evidence="4">The sequence shown here is derived from an EMBL/GenBank/DDBJ whole genome shotgun (WGS) entry which is preliminary data.</text>
</comment>
<dbReference type="InterPro" id="IPR036271">
    <property type="entry name" value="Tet_transcr_reg_TetR-rel_C_sf"/>
</dbReference>
<keyword evidence="5" id="KW-1185">Reference proteome</keyword>
<evidence type="ECO:0000313" key="5">
    <source>
        <dbReference type="Proteomes" id="UP001500822"/>
    </source>
</evidence>
<evidence type="ECO:0000256" key="1">
    <source>
        <dbReference type="ARBA" id="ARBA00023125"/>
    </source>
</evidence>
<sequence>MMATPPRPAGAARAAVNAAAILTREIEQRLLAPAVDAVTSDGRKQRWARHKQARRTELILGTMEAVRALGPDVGMDEIAGHVGVSKTVLYRYFTDKNDLATAVSEAFIQTTVLPGLNEALTEELDDFELVRTVIGVYVRTVAQDPNLYRYSVATEHADPGTLAAAIRVFSGAIESTLHSRLTDREAEPGGAATWAFVMIGGVELTVGRWLDDPWVDADQLADELTMLLWGGIAGVIQSGGSTTEFAAAPPRIAPILPEEEA</sequence>
<evidence type="ECO:0000313" key="4">
    <source>
        <dbReference type="EMBL" id="GAA4745258.1"/>
    </source>
</evidence>